<dbReference type="InterPro" id="IPR036259">
    <property type="entry name" value="MFS_trans_sf"/>
</dbReference>
<gene>
    <name evidence="8" type="ORF">PoB_003314100</name>
</gene>
<feature type="region of interest" description="Disordered" evidence="6">
    <location>
        <begin position="222"/>
        <end position="245"/>
    </location>
</feature>
<dbReference type="InterPro" id="IPR052983">
    <property type="entry name" value="MFS_Riboflavin_Transporter"/>
</dbReference>
<feature type="transmembrane region" description="Helical" evidence="7">
    <location>
        <begin position="12"/>
        <end position="36"/>
    </location>
</feature>
<evidence type="ECO:0000256" key="7">
    <source>
        <dbReference type="SAM" id="Phobius"/>
    </source>
</evidence>
<feature type="transmembrane region" description="Helical" evidence="7">
    <location>
        <begin position="85"/>
        <end position="103"/>
    </location>
</feature>
<feature type="transmembrane region" description="Helical" evidence="7">
    <location>
        <begin position="196"/>
        <end position="215"/>
    </location>
</feature>
<evidence type="ECO:0000313" key="8">
    <source>
        <dbReference type="EMBL" id="GFO06636.1"/>
    </source>
</evidence>
<dbReference type="PANTHER" id="PTHR43385:SF1">
    <property type="entry name" value="RIBOFLAVIN TRANSPORTER RIBJ"/>
    <property type="match status" value="1"/>
</dbReference>
<feature type="transmembrane region" description="Helical" evidence="7">
    <location>
        <begin position="479"/>
        <end position="502"/>
    </location>
</feature>
<feature type="transmembrane region" description="Helical" evidence="7">
    <location>
        <begin position="56"/>
        <end position="76"/>
    </location>
</feature>
<protein>
    <submittedName>
        <fullName evidence="8">Oxalate:formate antiporter-like isoform x1</fullName>
    </submittedName>
</protein>
<dbReference type="AlphaFoldDB" id="A0AAV4AEA8"/>
<keyword evidence="4 7" id="KW-1133">Transmembrane helix</keyword>
<keyword evidence="2" id="KW-0813">Transport</keyword>
<organism evidence="8 9">
    <name type="scientific">Plakobranchus ocellatus</name>
    <dbReference type="NCBI Taxonomy" id="259542"/>
    <lineage>
        <taxon>Eukaryota</taxon>
        <taxon>Metazoa</taxon>
        <taxon>Spiralia</taxon>
        <taxon>Lophotrochozoa</taxon>
        <taxon>Mollusca</taxon>
        <taxon>Gastropoda</taxon>
        <taxon>Heterobranchia</taxon>
        <taxon>Euthyneura</taxon>
        <taxon>Panpulmonata</taxon>
        <taxon>Sacoglossa</taxon>
        <taxon>Placobranchoidea</taxon>
        <taxon>Plakobranchidae</taxon>
        <taxon>Plakobranchus</taxon>
    </lineage>
</organism>
<dbReference type="SUPFAM" id="SSF103473">
    <property type="entry name" value="MFS general substrate transporter"/>
    <property type="match status" value="1"/>
</dbReference>
<dbReference type="Gene3D" id="1.20.1250.20">
    <property type="entry name" value="MFS general substrate transporter like domains"/>
    <property type="match status" value="1"/>
</dbReference>
<evidence type="ECO:0000256" key="4">
    <source>
        <dbReference type="ARBA" id="ARBA00022989"/>
    </source>
</evidence>
<keyword evidence="5 7" id="KW-0472">Membrane</keyword>
<dbReference type="Proteomes" id="UP000735302">
    <property type="component" value="Unassembled WGS sequence"/>
</dbReference>
<feature type="transmembrane region" description="Helical" evidence="7">
    <location>
        <begin position="325"/>
        <end position="342"/>
    </location>
</feature>
<evidence type="ECO:0000313" key="9">
    <source>
        <dbReference type="Proteomes" id="UP000735302"/>
    </source>
</evidence>
<name>A0AAV4AEA8_9GAST</name>
<evidence type="ECO:0000256" key="2">
    <source>
        <dbReference type="ARBA" id="ARBA00022448"/>
    </source>
</evidence>
<evidence type="ECO:0000256" key="5">
    <source>
        <dbReference type="ARBA" id="ARBA00023136"/>
    </source>
</evidence>
<evidence type="ECO:0000256" key="3">
    <source>
        <dbReference type="ARBA" id="ARBA00022692"/>
    </source>
</evidence>
<accession>A0AAV4AEA8</accession>
<dbReference type="GO" id="GO:0016020">
    <property type="term" value="C:membrane"/>
    <property type="evidence" value="ECO:0007669"/>
    <property type="project" value="UniProtKB-SubCell"/>
</dbReference>
<reference evidence="8 9" key="1">
    <citation type="journal article" date="2021" name="Elife">
        <title>Chloroplast acquisition without the gene transfer in kleptoplastic sea slugs, Plakobranchus ocellatus.</title>
        <authorList>
            <person name="Maeda T."/>
            <person name="Takahashi S."/>
            <person name="Yoshida T."/>
            <person name="Shimamura S."/>
            <person name="Takaki Y."/>
            <person name="Nagai Y."/>
            <person name="Toyoda A."/>
            <person name="Suzuki Y."/>
            <person name="Arimoto A."/>
            <person name="Ishii H."/>
            <person name="Satoh N."/>
            <person name="Nishiyama T."/>
            <person name="Hasebe M."/>
            <person name="Maruyama T."/>
            <person name="Minagawa J."/>
            <person name="Obokata J."/>
            <person name="Shigenobu S."/>
        </authorList>
    </citation>
    <scope>NUCLEOTIDE SEQUENCE [LARGE SCALE GENOMIC DNA]</scope>
</reference>
<comment type="subcellular location">
    <subcellularLocation>
        <location evidence="1">Membrane</location>
        <topology evidence="1">Multi-pass membrane protein</topology>
    </subcellularLocation>
</comment>
<feature type="transmembrane region" description="Helical" evidence="7">
    <location>
        <begin position="109"/>
        <end position="128"/>
    </location>
</feature>
<sequence length="508" mass="56373">MCTAKERCVKYSSIVGAHLLMAPLSFLWIFGNFSAYMDSYFRFSCYPKCADCNTQWLLSLYIGGGCPGALLTQILVKRLGLKRTGVFGMFMYSLTLLGSAWVLQHSVAGTAVLYLFLGQAVAISYSVSYQLVNGWAPDNFAFFTATVTGFPTTLSVIQNQLVTAYVNPHNLKTDAYVGYRTYFSQPEILKRVPKTVMLFGAMTFGLQLMGCILITNPPRLSSKEPFSCESETSKSNTLGNKKDASDTLTSSVSVNEVENRYKLITYGSNKDHNETIKVSQSYQSVPSTTKLEKSTGKFAERGLHTTSPPKSIPKSWKPSETVKTPVFYAVWLFGVSMLYGLILKSNYYKQFALLYINDDKFLTLVGTLIPIVSTVSRIIFGACLDKGWLSIKDTVVLGLSLQIILCAFWFFAPQVNAVLYLMLILCLALTQCTIFLIIPIAALRIFGPEHFSTNYGLLLSKNLLAGFLTPLVISPLLDILGWFWLFTSVSISSLLALVYVILTNFNIS</sequence>
<feature type="transmembrane region" description="Helical" evidence="7">
    <location>
        <begin position="418"/>
        <end position="443"/>
    </location>
</feature>
<dbReference type="EMBL" id="BLXT01003780">
    <property type="protein sequence ID" value="GFO06636.1"/>
    <property type="molecule type" value="Genomic_DNA"/>
</dbReference>
<keyword evidence="9" id="KW-1185">Reference proteome</keyword>
<feature type="compositionally biased region" description="Polar residues" evidence="6">
    <location>
        <begin position="229"/>
        <end position="239"/>
    </location>
</feature>
<feature type="transmembrane region" description="Helical" evidence="7">
    <location>
        <begin position="362"/>
        <end position="383"/>
    </location>
</feature>
<proteinExistence type="predicted"/>
<comment type="caution">
    <text evidence="8">The sequence shown here is derived from an EMBL/GenBank/DDBJ whole genome shotgun (WGS) entry which is preliminary data.</text>
</comment>
<dbReference type="PANTHER" id="PTHR43385">
    <property type="entry name" value="RIBOFLAVIN TRANSPORTER RIBJ"/>
    <property type="match status" value="1"/>
</dbReference>
<evidence type="ECO:0000256" key="6">
    <source>
        <dbReference type="SAM" id="MobiDB-lite"/>
    </source>
</evidence>
<keyword evidence="3 7" id="KW-0812">Transmembrane</keyword>
<feature type="transmembrane region" description="Helical" evidence="7">
    <location>
        <begin position="395"/>
        <end position="412"/>
    </location>
</feature>
<evidence type="ECO:0000256" key="1">
    <source>
        <dbReference type="ARBA" id="ARBA00004141"/>
    </source>
</evidence>